<organism evidence="2 3">
    <name type="scientific">Methyloligella halotolerans</name>
    <dbReference type="NCBI Taxonomy" id="1177755"/>
    <lineage>
        <taxon>Bacteria</taxon>
        <taxon>Pseudomonadati</taxon>
        <taxon>Pseudomonadota</taxon>
        <taxon>Alphaproteobacteria</taxon>
        <taxon>Hyphomicrobiales</taxon>
        <taxon>Hyphomicrobiaceae</taxon>
        <taxon>Methyloligella</taxon>
    </lineage>
</organism>
<evidence type="ECO:0000313" key="2">
    <source>
        <dbReference type="EMBL" id="ODA68784.1"/>
    </source>
</evidence>
<dbReference type="Proteomes" id="UP000095087">
    <property type="component" value="Unassembled WGS sequence"/>
</dbReference>
<sequence>MEGPGDVILDLAFGRVAVKLLERKVVVAQDRQTAHVEDRDLGKLQMGLNRMGWLDRRLDGRGVAHLRIAQARRVGAPRGGRRRNVDTAFCCQQRQFRHELTRQGDVGAGDVGMDVDAAGHHDLAGDIISLVGLAAAGVGDDAAVIDENVADRVSIIRRIDDAAALQADQHYAASVVLRRSDRARSTSATVGRPDPPAFAFTMPRPEISAR</sequence>
<dbReference type="AlphaFoldDB" id="A0A1E2S2W6"/>
<accession>A0A1E2S2W6</accession>
<dbReference type="EMBL" id="MASI01000001">
    <property type="protein sequence ID" value="ODA68784.1"/>
    <property type="molecule type" value="Genomic_DNA"/>
</dbReference>
<proteinExistence type="predicted"/>
<evidence type="ECO:0000256" key="1">
    <source>
        <dbReference type="SAM" id="MobiDB-lite"/>
    </source>
</evidence>
<name>A0A1E2S2W6_9HYPH</name>
<keyword evidence="3" id="KW-1185">Reference proteome</keyword>
<reference evidence="2 3" key="1">
    <citation type="submission" date="2016-07" db="EMBL/GenBank/DDBJ databases">
        <title>Draft genome sequence of Methyloligella halotolerans C2T (VKM B-2706T=CCUG 61687T=DSM 25045T), a halotolerant polyhydroxybutyrate accumulating methylotroph.</title>
        <authorList>
            <person name="Vasilenko O.V."/>
            <person name="Doronina N.V."/>
            <person name="Poroshina M.N."/>
            <person name="Tarlachkov S.V."/>
            <person name="Trotsenko Y.A."/>
        </authorList>
    </citation>
    <scope>NUCLEOTIDE SEQUENCE [LARGE SCALE GENOMIC DNA]</scope>
    <source>
        <strain evidence="2 3">VKM B-2706</strain>
    </source>
</reference>
<gene>
    <name evidence="2" type="ORF">A7A08_00618</name>
</gene>
<protein>
    <submittedName>
        <fullName evidence="2">Uncharacterized protein</fullName>
    </submittedName>
</protein>
<evidence type="ECO:0000313" key="3">
    <source>
        <dbReference type="Proteomes" id="UP000095087"/>
    </source>
</evidence>
<dbReference type="STRING" id="1177755.A7A08_00618"/>
<feature type="region of interest" description="Disordered" evidence="1">
    <location>
        <begin position="182"/>
        <end position="210"/>
    </location>
</feature>
<comment type="caution">
    <text evidence="2">The sequence shown here is derived from an EMBL/GenBank/DDBJ whole genome shotgun (WGS) entry which is preliminary data.</text>
</comment>